<proteinExistence type="predicted"/>
<accession>A0A0G4EG34</accession>
<dbReference type="Proteomes" id="UP000041254">
    <property type="component" value="Unassembled WGS sequence"/>
</dbReference>
<name>A0A0G4EG34_VITBC</name>
<organism evidence="2 3">
    <name type="scientific">Vitrella brassicaformis (strain CCMP3155)</name>
    <dbReference type="NCBI Taxonomy" id="1169540"/>
    <lineage>
        <taxon>Eukaryota</taxon>
        <taxon>Sar</taxon>
        <taxon>Alveolata</taxon>
        <taxon>Colpodellida</taxon>
        <taxon>Vitrellaceae</taxon>
        <taxon>Vitrella</taxon>
    </lineage>
</organism>
<evidence type="ECO:0000313" key="3">
    <source>
        <dbReference type="Proteomes" id="UP000041254"/>
    </source>
</evidence>
<evidence type="ECO:0000256" key="1">
    <source>
        <dbReference type="SAM" id="MobiDB-lite"/>
    </source>
</evidence>
<dbReference type="AlphaFoldDB" id="A0A0G4EG34"/>
<keyword evidence="3" id="KW-1185">Reference proteome</keyword>
<dbReference type="EMBL" id="CDMY01000219">
    <property type="protein sequence ID" value="CEL94445.1"/>
    <property type="molecule type" value="Genomic_DNA"/>
</dbReference>
<reference evidence="2 3" key="1">
    <citation type="submission" date="2014-11" db="EMBL/GenBank/DDBJ databases">
        <authorList>
            <person name="Zhu J."/>
            <person name="Qi W."/>
            <person name="Song R."/>
        </authorList>
    </citation>
    <scope>NUCLEOTIDE SEQUENCE [LARGE SCALE GENOMIC DNA]</scope>
</reference>
<protein>
    <submittedName>
        <fullName evidence="2">Uncharacterized protein</fullName>
    </submittedName>
</protein>
<dbReference type="VEuPathDB" id="CryptoDB:Vbra_2060"/>
<evidence type="ECO:0000313" key="2">
    <source>
        <dbReference type="EMBL" id="CEL94445.1"/>
    </source>
</evidence>
<dbReference type="InParanoid" id="A0A0G4EG34"/>
<sequence>MTLPIAAVGLQPFPESGVPGPISCIPLQHLAGGLPGGAQYILLQPVAFNPETAHQMSQSVSLSNLSVSASVDSGYDACFDGGESNELEDLIDLSSPGDDSTLTPAPREPPPPAADDQFVEFAASALGVSLEQLQNSPCWRQMELQDMYAQALKEGRLGKQQTNKNSKARPVVNRLPLETLARPPRLTSRAAYQGVRPFAA</sequence>
<gene>
    <name evidence="2" type="ORF">Vbra_2060</name>
</gene>
<feature type="region of interest" description="Disordered" evidence="1">
    <location>
        <begin position="88"/>
        <end position="115"/>
    </location>
</feature>